<evidence type="ECO:0000256" key="4">
    <source>
        <dbReference type="ARBA" id="ARBA00022729"/>
    </source>
</evidence>
<feature type="chain" id="PRO_5016929514" description="Thiol:disulfide interchange protein DsbA" evidence="9">
    <location>
        <begin position="23"/>
        <end position="232"/>
    </location>
</feature>
<evidence type="ECO:0000256" key="3">
    <source>
        <dbReference type="ARBA" id="ARBA00013831"/>
    </source>
</evidence>
<feature type="domain" description="Thioredoxin" evidence="10">
    <location>
        <begin position="7"/>
        <end position="209"/>
    </location>
</feature>
<protein>
    <recommendedName>
        <fullName evidence="3">Thiol:disulfide interchange protein DsbA</fullName>
    </recommendedName>
</protein>
<evidence type="ECO:0000313" key="12">
    <source>
        <dbReference type="Proteomes" id="UP000254927"/>
    </source>
</evidence>
<evidence type="ECO:0000256" key="8">
    <source>
        <dbReference type="PIRSR" id="PIRSR001488-1"/>
    </source>
</evidence>
<dbReference type="Proteomes" id="UP000254927">
    <property type="component" value="Unassembled WGS sequence"/>
</dbReference>
<dbReference type="GO" id="GO:0042597">
    <property type="term" value="C:periplasmic space"/>
    <property type="evidence" value="ECO:0007669"/>
    <property type="project" value="UniProtKB-SubCell"/>
</dbReference>
<accession>A0A378TY21</accession>
<evidence type="ECO:0000256" key="2">
    <source>
        <dbReference type="ARBA" id="ARBA00005791"/>
    </source>
</evidence>
<feature type="signal peptide" evidence="9">
    <location>
        <begin position="1"/>
        <end position="22"/>
    </location>
</feature>
<sequence length="232" mass="25505">MKTKHTLLAGVLALAFAASAQAELVEGKDYTVLSKPLPQLQSSKIEVTEFFGYFCVHCYHLEPVMQKHSKKWASDTYLRPLHVVWQPEMMGLARVAAAVNSSNMKYQANLPIFRAFYEEKINLADSATFKKWAAAQTSFDGAKLIAAYDSFGNQAQAKQMADLTVEMNIEGTPTVIVGGKYMMRFAGNDWNVSMKKVDEMIAKVRQERGMKAPAAKAAIGNTGAAIAKAANK</sequence>
<evidence type="ECO:0000256" key="9">
    <source>
        <dbReference type="SAM" id="SignalP"/>
    </source>
</evidence>
<name>A0A378TY21_NEIEL</name>
<gene>
    <name evidence="11" type="primary">dsbA</name>
    <name evidence="11" type="ORF">NCTC10660_01396</name>
</gene>
<dbReference type="PANTHER" id="PTHR35891">
    <property type="entry name" value="THIOL:DISULFIDE INTERCHANGE PROTEIN DSBA"/>
    <property type="match status" value="1"/>
</dbReference>
<dbReference type="PANTHER" id="PTHR35891:SF3">
    <property type="entry name" value="THIOL:DISULFIDE INTERCHANGE PROTEIN DSBL"/>
    <property type="match status" value="1"/>
</dbReference>
<dbReference type="PROSITE" id="PS00194">
    <property type="entry name" value="THIOREDOXIN_1"/>
    <property type="match status" value="1"/>
</dbReference>
<dbReference type="EMBL" id="UGQW01000002">
    <property type="protein sequence ID" value="STZ67905.1"/>
    <property type="molecule type" value="Genomic_DNA"/>
</dbReference>
<keyword evidence="5" id="KW-0574">Periplasm</keyword>
<dbReference type="SUPFAM" id="SSF52833">
    <property type="entry name" value="Thioredoxin-like"/>
    <property type="match status" value="1"/>
</dbReference>
<dbReference type="GeneID" id="93352380"/>
<dbReference type="InterPro" id="IPR050824">
    <property type="entry name" value="Thiol_disulfide_DsbA"/>
</dbReference>
<dbReference type="GO" id="GO:0016853">
    <property type="term" value="F:isomerase activity"/>
    <property type="evidence" value="ECO:0007669"/>
    <property type="project" value="UniProtKB-KW"/>
</dbReference>
<dbReference type="AlphaFoldDB" id="A0A378TY21"/>
<dbReference type="Pfam" id="PF01323">
    <property type="entry name" value="DSBA"/>
    <property type="match status" value="1"/>
</dbReference>
<keyword evidence="4 9" id="KW-0732">Signal</keyword>
<evidence type="ECO:0000256" key="1">
    <source>
        <dbReference type="ARBA" id="ARBA00004418"/>
    </source>
</evidence>
<dbReference type="InterPro" id="IPR001853">
    <property type="entry name" value="DSBA-like_thioredoxin_dom"/>
</dbReference>
<dbReference type="PIRSF" id="PIRSF001488">
    <property type="entry name" value="Tdi_protein"/>
    <property type="match status" value="1"/>
</dbReference>
<reference evidence="11 12" key="1">
    <citation type="submission" date="2018-06" db="EMBL/GenBank/DDBJ databases">
        <authorList>
            <consortium name="Pathogen Informatics"/>
            <person name="Doyle S."/>
        </authorList>
    </citation>
    <scope>NUCLEOTIDE SEQUENCE [LARGE SCALE GENOMIC DNA]</scope>
    <source>
        <strain evidence="11 12">NCTC10660</strain>
    </source>
</reference>
<dbReference type="RefSeq" id="WP_074895340.1">
    <property type="nucleotide sequence ID" value="NZ_CP031252.1"/>
</dbReference>
<keyword evidence="7" id="KW-0676">Redox-active center</keyword>
<dbReference type="InterPro" id="IPR023205">
    <property type="entry name" value="DsbA/DsbL"/>
</dbReference>
<keyword evidence="6" id="KW-1015">Disulfide bond</keyword>
<comment type="subcellular location">
    <subcellularLocation>
        <location evidence="1">Periplasm</location>
    </subcellularLocation>
</comment>
<dbReference type="InterPro" id="IPR036249">
    <property type="entry name" value="Thioredoxin-like_sf"/>
</dbReference>
<evidence type="ECO:0000313" key="11">
    <source>
        <dbReference type="EMBL" id="STZ67905.1"/>
    </source>
</evidence>
<dbReference type="CDD" id="cd03019">
    <property type="entry name" value="DsbA_DsbA"/>
    <property type="match status" value="1"/>
</dbReference>
<evidence type="ECO:0000256" key="5">
    <source>
        <dbReference type="ARBA" id="ARBA00022764"/>
    </source>
</evidence>
<dbReference type="Gene3D" id="3.40.30.10">
    <property type="entry name" value="Glutaredoxin"/>
    <property type="match status" value="1"/>
</dbReference>
<organism evidence="11 12">
    <name type="scientific">Neisseria elongata</name>
    <dbReference type="NCBI Taxonomy" id="495"/>
    <lineage>
        <taxon>Bacteria</taxon>
        <taxon>Pseudomonadati</taxon>
        <taxon>Pseudomonadota</taxon>
        <taxon>Betaproteobacteria</taxon>
        <taxon>Neisseriales</taxon>
        <taxon>Neisseriaceae</taxon>
        <taxon>Neisseria</taxon>
    </lineage>
</organism>
<evidence type="ECO:0000259" key="10">
    <source>
        <dbReference type="PROSITE" id="PS51352"/>
    </source>
</evidence>
<keyword evidence="11" id="KW-0413">Isomerase</keyword>
<dbReference type="InterPro" id="IPR017937">
    <property type="entry name" value="Thioredoxin_CS"/>
</dbReference>
<dbReference type="GO" id="GO:0015036">
    <property type="term" value="F:disulfide oxidoreductase activity"/>
    <property type="evidence" value="ECO:0007669"/>
    <property type="project" value="UniProtKB-ARBA"/>
</dbReference>
<dbReference type="InterPro" id="IPR013766">
    <property type="entry name" value="Thioredoxin_domain"/>
</dbReference>
<evidence type="ECO:0000256" key="7">
    <source>
        <dbReference type="ARBA" id="ARBA00023284"/>
    </source>
</evidence>
<proteinExistence type="inferred from homology"/>
<comment type="similarity">
    <text evidence="2">Belongs to the thioredoxin family. DsbA subfamily.</text>
</comment>
<dbReference type="PROSITE" id="PS51352">
    <property type="entry name" value="THIOREDOXIN_2"/>
    <property type="match status" value="1"/>
</dbReference>
<evidence type="ECO:0000256" key="6">
    <source>
        <dbReference type="ARBA" id="ARBA00023157"/>
    </source>
</evidence>
<feature type="disulfide bond" description="Redox-active" evidence="8">
    <location>
        <begin position="55"/>
        <end position="58"/>
    </location>
</feature>